<protein>
    <submittedName>
        <fullName evidence="2">Uncharacterized protein</fullName>
    </submittedName>
</protein>
<organism evidence="2 3">
    <name type="scientific">Actinokineospora xionganensis</name>
    <dbReference type="NCBI Taxonomy" id="2684470"/>
    <lineage>
        <taxon>Bacteria</taxon>
        <taxon>Bacillati</taxon>
        <taxon>Actinomycetota</taxon>
        <taxon>Actinomycetes</taxon>
        <taxon>Pseudonocardiales</taxon>
        <taxon>Pseudonocardiaceae</taxon>
        <taxon>Actinokineospora</taxon>
    </lineage>
</organism>
<dbReference type="Pfam" id="PF05345">
    <property type="entry name" value="He_PIG"/>
    <property type="match status" value="1"/>
</dbReference>
<sequence length="1046" mass="109068">MSRSRWPAISTSPPGRRRRPTAGTYVTAYPAGEPVPLASNLNLTAGQTAPNLAIVKVGAGGRISLYNHNGATHLVVDVLGWIATGADLAPLSPSRLLDTREVQPVGPRSSIEVPVLGRGGVPAEGVAAVVLNLTGTESTASTYVTAHPSGEPLPVASNLNLTPGRTSPNLAIVKVGSNGTVSLYNHSGSTHLVVDVFGWISTGVTATVAKPDTTEVVPPQQVVSVAPDGLTMTGPAPTVGEVVFAQPDDRNPNGLLGRVTAVTSSGGSTSVRTTPVRIDEAFPSGSVQGSVDTRALGATAAGLLAGKAVDDGAVPLSSAAAGVDCGGRPLTVSVDLTVQARVVLDVAWGAGGIERFSLTAEAELHGSVGFTAGFAAECDFPVGPTIPLPPMWGFVPKLTPVVQAKFEAGVGLSAQLSATVRFGAVLHAGQGVQWIREASVTGSMTPPADAASATLRATFGPRVQLAFGGVAGPSLLAGAFLETEISPTANPWWTVDAGASAQASLDIDYWFLRASYTLASADFLRYTLTSAGGAWPGPRLAGTHLPSGQRSLPYSTTVTAQGGAAPVVLTVVGGALPPGLSFTGGTISGTPTQAGRSQFTVRARDAQGRTATGTFTITVLTPGDAGTIPLPGAPAPREFTLTSGHVDDLGPSGETLYCTWNLAAGAYDARYLQRDGSQTPAVSSLCKVTSSPGSPRGDQRRQLTWGADGWSYATIYDPVNGWDGAEIRGYGPDGAQRWSALYPRAHLVHLTPDGSQLIVQTGGDYHVLDPATGNQLYAIDYPYILYYGDLTSVTHDHLIFGQLDFFNRTDGSRDGGYPLASHGHDGQTVPGPSDSVLTGYSFNRMMYTPVACGTEVRRGGRNGLMWSVQVPAAYPACWAQAISADGVGGGYAVQYADHVARFTRITPTGALAWTRDVTGALGRYNVSYSGDNTIDATVDHIVDARGRLAYWVARDQPCTAENGVPATCSSVQVVVVDENGAVQLDRTYARYGWTVRIQRVLGGFGQVYLNLEWQRPGVNDLHSEVRSLPTPFDGDWAMTRQHREQP</sequence>
<dbReference type="Gene3D" id="2.60.40.10">
    <property type="entry name" value="Immunoglobulins"/>
    <property type="match status" value="1"/>
</dbReference>
<proteinExistence type="predicted"/>
<keyword evidence="3" id="KW-1185">Reference proteome</keyword>
<dbReference type="InterPro" id="IPR015919">
    <property type="entry name" value="Cadherin-like_sf"/>
</dbReference>
<feature type="region of interest" description="Disordered" evidence="1">
    <location>
        <begin position="1"/>
        <end position="22"/>
    </location>
</feature>
<comment type="caution">
    <text evidence="2">The sequence shown here is derived from an EMBL/GenBank/DDBJ whole genome shotgun (WGS) entry which is preliminary data.</text>
</comment>
<evidence type="ECO:0000313" key="3">
    <source>
        <dbReference type="Proteomes" id="UP000734823"/>
    </source>
</evidence>
<name>A0ABR7L4F8_9PSEU</name>
<dbReference type="EMBL" id="JABVED010000004">
    <property type="protein sequence ID" value="MBC6447568.1"/>
    <property type="molecule type" value="Genomic_DNA"/>
</dbReference>
<evidence type="ECO:0000313" key="2">
    <source>
        <dbReference type="EMBL" id="MBC6447568.1"/>
    </source>
</evidence>
<dbReference type="RefSeq" id="WP_187220077.1">
    <property type="nucleotide sequence ID" value="NZ_JABVED010000004.1"/>
</dbReference>
<dbReference type="InterPro" id="IPR013783">
    <property type="entry name" value="Ig-like_fold"/>
</dbReference>
<reference evidence="2 3" key="1">
    <citation type="submission" date="2020-06" db="EMBL/GenBank/DDBJ databases">
        <title>Actinokineospora xiongansis sp. nov., isolated from soil of Baiyangdian.</title>
        <authorList>
            <person name="Zhang X."/>
        </authorList>
    </citation>
    <scope>NUCLEOTIDE SEQUENCE [LARGE SCALE GENOMIC DNA]</scope>
    <source>
        <strain evidence="2 3">HBU206404</strain>
    </source>
</reference>
<dbReference type="Proteomes" id="UP000734823">
    <property type="component" value="Unassembled WGS sequence"/>
</dbReference>
<evidence type="ECO:0000256" key="1">
    <source>
        <dbReference type="SAM" id="MobiDB-lite"/>
    </source>
</evidence>
<accession>A0ABR7L4F8</accession>
<dbReference type="SUPFAM" id="SSF49313">
    <property type="entry name" value="Cadherin-like"/>
    <property type="match status" value="1"/>
</dbReference>
<gene>
    <name evidence="2" type="ORF">GPZ80_10335</name>
</gene>